<keyword evidence="3" id="KW-1185">Reference proteome</keyword>
<dbReference type="Proteomes" id="UP000326678">
    <property type="component" value="Chromosome Gxm1"/>
</dbReference>
<keyword evidence="1" id="KW-0812">Transmembrane</keyword>
<organism evidence="2 3">
    <name type="scientific">Nostoc sphaeroides CCNUC1</name>
    <dbReference type="NCBI Taxonomy" id="2653204"/>
    <lineage>
        <taxon>Bacteria</taxon>
        <taxon>Bacillati</taxon>
        <taxon>Cyanobacteriota</taxon>
        <taxon>Cyanophyceae</taxon>
        <taxon>Nostocales</taxon>
        <taxon>Nostocaceae</taxon>
        <taxon>Nostoc</taxon>
    </lineage>
</organism>
<dbReference type="KEGG" id="nsh:GXM_02988"/>
<reference evidence="2 3" key="1">
    <citation type="submission" date="2019-10" db="EMBL/GenBank/DDBJ databases">
        <title>Genomic and transcriptomic insights into the perfect genentic adaptation of a filamentous nitrogen-fixing cyanobacterium to rice fields.</title>
        <authorList>
            <person name="Chen Z."/>
        </authorList>
    </citation>
    <scope>NUCLEOTIDE SEQUENCE [LARGE SCALE GENOMIC DNA]</scope>
    <source>
        <strain evidence="2">CCNUC1</strain>
    </source>
</reference>
<dbReference type="RefSeq" id="WP_194198775.1">
    <property type="nucleotide sequence ID" value="NZ_CP045226.1"/>
</dbReference>
<evidence type="ECO:0000313" key="2">
    <source>
        <dbReference type="EMBL" id="QFS45511.1"/>
    </source>
</evidence>
<protein>
    <submittedName>
        <fullName evidence="2">Uncharacterized protein</fullName>
    </submittedName>
</protein>
<dbReference type="EMBL" id="CP045226">
    <property type="protein sequence ID" value="QFS45511.1"/>
    <property type="molecule type" value="Genomic_DNA"/>
</dbReference>
<sequence length="46" mass="5122">MNIVGAQQCCALINFMRFLSVAIAICTQAVKLLLKELVWGLENLLE</sequence>
<evidence type="ECO:0000256" key="1">
    <source>
        <dbReference type="SAM" id="Phobius"/>
    </source>
</evidence>
<evidence type="ECO:0000313" key="3">
    <source>
        <dbReference type="Proteomes" id="UP000326678"/>
    </source>
</evidence>
<feature type="transmembrane region" description="Helical" evidence="1">
    <location>
        <begin position="12"/>
        <end position="34"/>
    </location>
</feature>
<keyword evidence="1" id="KW-0472">Membrane</keyword>
<accession>A0A5P8VYW4</accession>
<keyword evidence="1" id="KW-1133">Transmembrane helix</keyword>
<gene>
    <name evidence="2" type="ORF">GXM_02988</name>
</gene>
<dbReference type="AlphaFoldDB" id="A0A5P8VYW4"/>
<name>A0A5P8VYW4_9NOSO</name>
<proteinExistence type="predicted"/>